<keyword evidence="8" id="KW-0949">S-adenosyl-L-methionine</keyword>
<gene>
    <name evidence="12" type="ORF">SAMN05421505_12656</name>
</gene>
<dbReference type="Proteomes" id="UP000198923">
    <property type="component" value="Unassembled WGS sequence"/>
</dbReference>
<evidence type="ECO:0000256" key="5">
    <source>
        <dbReference type="ARBA" id="ARBA00022490"/>
    </source>
</evidence>
<dbReference type="InterPro" id="IPR029063">
    <property type="entry name" value="SAM-dependent_MTases_sf"/>
</dbReference>
<dbReference type="AlphaFoldDB" id="A0A1G8GBJ9"/>
<dbReference type="InterPro" id="IPR027573">
    <property type="entry name" value="Methyltran_FxLD"/>
</dbReference>
<accession>A0A1G8GBJ9</accession>
<evidence type="ECO:0000256" key="9">
    <source>
        <dbReference type="ARBA" id="ARBA00030757"/>
    </source>
</evidence>
<dbReference type="EMBL" id="FNCN01000026">
    <property type="protein sequence ID" value="SDH91706.1"/>
    <property type="molecule type" value="Genomic_DNA"/>
</dbReference>
<dbReference type="SUPFAM" id="SSF53335">
    <property type="entry name" value="S-adenosyl-L-methionine-dependent methyltransferases"/>
    <property type="match status" value="1"/>
</dbReference>
<evidence type="ECO:0000256" key="2">
    <source>
        <dbReference type="ARBA" id="ARBA00005369"/>
    </source>
</evidence>
<dbReference type="GO" id="GO:0005737">
    <property type="term" value="C:cytoplasm"/>
    <property type="evidence" value="ECO:0007669"/>
    <property type="project" value="UniProtKB-SubCell"/>
</dbReference>
<evidence type="ECO:0000256" key="6">
    <source>
        <dbReference type="ARBA" id="ARBA00022603"/>
    </source>
</evidence>
<keyword evidence="6 12" id="KW-0489">Methyltransferase</keyword>
<dbReference type="PANTHER" id="PTHR11579">
    <property type="entry name" value="PROTEIN-L-ISOASPARTATE O-METHYLTRANSFERASE"/>
    <property type="match status" value="1"/>
</dbReference>
<proteinExistence type="inferred from homology"/>
<comment type="subcellular location">
    <subcellularLocation>
        <location evidence="1">Cytoplasm</location>
    </subcellularLocation>
</comment>
<evidence type="ECO:0000256" key="10">
    <source>
        <dbReference type="ARBA" id="ARBA00031323"/>
    </source>
</evidence>
<dbReference type="CDD" id="cd02440">
    <property type="entry name" value="AdoMet_MTases"/>
    <property type="match status" value="1"/>
</dbReference>
<dbReference type="GO" id="GO:0004719">
    <property type="term" value="F:protein-L-isoaspartate (D-aspartate) O-methyltransferase activity"/>
    <property type="evidence" value="ECO:0007669"/>
    <property type="project" value="UniProtKB-EC"/>
</dbReference>
<dbReference type="EC" id="2.1.1.77" evidence="3"/>
<dbReference type="NCBIfam" id="TIGR04364">
    <property type="entry name" value="methyltran_FxLD"/>
    <property type="match status" value="1"/>
</dbReference>
<dbReference type="Gene3D" id="3.40.50.150">
    <property type="entry name" value="Vaccinia Virus protein VP39"/>
    <property type="match status" value="1"/>
</dbReference>
<evidence type="ECO:0000256" key="3">
    <source>
        <dbReference type="ARBA" id="ARBA00011890"/>
    </source>
</evidence>
<evidence type="ECO:0000256" key="4">
    <source>
        <dbReference type="ARBA" id="ARBA00013346"/>
    </source>
</evidence>
<keyword evidence="7 12" id="KW-0808">Transferase</keyword>
<name>A0A1G8GBJ9_9ACTN</name>
<dbReference type="PROSITE" id="PS01279">
    <property type="entry name" value="PCMT"/>
    <property type="match status" value="1"/>
</dbReference>
<protein>
    <recommendedName>
        <fullName evidence="4">Protein-L-isoaspartate O-methyltransferase</fullName>
        <ecNumber evidence="3">2.1.1.77</ecNumber>
    </recommendedName>
    <alternativeName>
        <fullName evidence="11">L-isoaspartyl protein carboxyl methyltransferase</fullName>
    </alternativeName>
    <alternativeName>
        <fullName evidence="9">Protein L-isoaspartyl methyltransferase</fullName>
    </alternativeName>
    <alternativeName>
        <fullName evidence="10">Protein-beta-aspartate methyltransferase</fullName>
    </alternativeName>
</protein>
<dbReference type="Pfam" id="PF01135">
    <property type="entry name" value="PCMT"/>
    <property type="match status" value="1"/>
</dbReference>
<evidence type="ECO:0000256" key="11">
    <source>
        <dbReference type="ARBA" id="ARBA00031350"/>
    </source>
</evidence>
<sequence>MLSSSGPSAKELREAMVGRLRGEGAIRSAAVAAVMGEVPRDAFVPGSALAEAYGSGPVVTHRDEAGVAISSASAPGVVATMLEQLDVREGHRVLEIGTGTGYNAALLALLVGSSGFVTSIEFDDDVAGSAREALSRTGYAVELVVGDGALGWDASAPYDRIIVTAGAWDVCDAWREQLVDGGLLLVPLRMAGLTRSVALRRDGEVLRSESLVPCGFIPLRGGDAVSEQNVWVGGKDGDLLLRIDDGAPVDAEAAGRALEYPGAAVWTGVGFVMPEILDFWLARMSGFCRVLISRDAADAGRIASPLFPWGSMGVVSGGTVAYLTVTADFSQIGVAAYGPDSQELAEQVAAQIGAWNADGGPRMTVSVEVHPTGTHPRPDSWLVLEKKDSTVMIAMRGGDLRQ</sequence>
<dbReference type="PANTHER" id="PTHR11579:SF0">
    <property type="entry name" value="PROTEIN-L-ISOASPARTATE(D-ASPARTATE) O-METHYLTRANSFERASE"/>
    <property type="match status" value="1"/>
</dbReference>
<keyword evidence="5" id="KW-0963">Cytoplasm</keyword>
<organism evidence="12 13">
    <name type="scientific">Sinosporangium album</name>
    <dbReference type="NCBI Taxonomy" id="504805"/>
    <lineage>
        <taxon>Bacteria</taxon>
        <taxon>Bacillati</taxon>
        <taxon>Actinomycetota</taxon>
        <taxon>Actinomycetes</taxon>
        <taxon>Streptosporangiales</taxon>
        <taxon>Streptosporangiaceae</taxon>
        <taxon>Sinosporangium</taxon>
    </lineage>
</organism>
<evidence type="ECO:0000256" key="1">
    <source>
        <dbReference type="ARBA" id="ARBA00004496"/>
    </source>
</evidence>
<evidence type="ECO:0000313" key="12">
    <source>
        <dbReference type="EMBL" id="SDH91706.1"/>
    </source>
</evidence>
<reference evidence="12 13" key="1">
    <citation type="submission" date="2016-10" db="EMBL/GenBank/DDBJ databases">
        <authorList>
            <person name="de Groot N.N."/>
        </authorList>
    </citation>
    <scope>NUCLEOTIDE SEQUENCE [LARGE SCALE GENOMIC DNA]</scope>
    <source>
        <strain evidence="12 13">CPCC 201354</strain>
    </source>
</reference>
<dbReference type="OrthoDB" id="4035289at2"/>
<evidence type="ECO:0000313" key="13">
    <source>
        <dbReference type="Proteomes" id="UP000198923"/>
    </source>
</evidence>
<keyword evidence="13" id="KW-1185">Reference proteome</keyword>
<dbReference type="GO" id="GO:0032259">
    <property type="term" value="P:methylation"/>
    <property type="evidence" value="ECO:0007669"/>
    <property type="project" value="UniProtKB-KW"/>
</dbReference>
<dbReference type="RefSeq" id="WP_093173297.1">
    <property type="nucleotide sequence ID" value="NZ_FNCN01000026.1"/>
</dbReference>
<evidence type="ECO:0000256" key="7">
    <source>
        <dbReference type="ARBA" id="ARBA00022679"/>
    </source>
</evidence>
<comment type="similarity">
    <text evidence="2">Belongs to the methyltransferase superfamily. L-isoaspartyl/D-aspartyl protein methyltransferase family.</text>
</comment>
<evidence type="ECO:0000256" key="8">
    <source>
        <dbReference type="ARBA" id="ARBA00022691"/>
    </source>
</evidence>
<dbReference type="InterPro" id="IPR000682">
    <property type="entry name" value="PCMT"/>
</dbReference>